<dbReference type="Gene3D" id="3.40.50.1000">
    <property type="entry name" value="HAD superfamily/HAD-like"/>
    <property type="match status" value="1"/>
</dbReference>
<dbReference type="InterPro" id="IPR050155">
    <property type="entry name" value="HAD-like_hydrolase_sf"/>
</dbReference>
<keyword evidence="1" id="KW-0378">Hydrolase</keyword>
<comment type="caution">
    <text evidence="1">The sequence shown here is derived from an EMBL/GenBank/DDBJ whole genome shotgun (WGS) entry which is preliminary data.</text>
</comment>
<dbReference type="PANTHER" id="PTHR43434">
    <property type="entry name" value="PHOSPHOGLYCOLATE PHOSPHATASE"/>
    <property type="match status" value="1"/>
</dbReference>
<dbReference type="Proteomes" id="UP000579523">
    <property type="component" value="Unassembled WGS sequence"/>
</dbReference>
<dbReference type="Pfam" id="PF00702">
    <property type="entry name" value="Hydrolase"/>
    <property type="match status" value="1"/>
</dbReference>
<dbReference type="AlphaFoldDB" id="A0A7W7M2Y9"/>
<gene>
    <name evidence="1" type="ORF">FHS37_004483</name>
</gene>
<keyword evidence="2" id="KW-1185">Reference proteome</keyword>
<dbReference type="SUPFAM" id="SSF56784">
    <property type="entry name" value="HAD-like"/>
    <property type="match status" value="1"/>
</dbReference>
<dbReference type="EMBL" id="JACHJI010000007">
    <property type="protein sequence ID" value="MBB4900421.1"/>
    <property type="molecule type" value="Genomic_DNA"/>
</dbReference>
<evidence type="ECO:0000313" key="1">
    <source>
        <dbReference type="EMBL" id="MBB4900421.1"/>
    </source>
</evidence>
<dbReference type="InterPro" id="IPR036412">
    <property type="entry name" value="HAD-like_sf"/>
</dbReference>
<proteinExistence type="predicted"/>
<dbReference type="GO" id="GO:0008967">
    <property type="term" value="F:phosphoglycolate phosphatase activity"/>
    <property type="evidence" value="ECO:0007669"/>
    <property type="project" value="TreeGrafter"/>
</dbReference>
<dbReference type="InterPro" id="IPR023214">
    <property type="entry name" value="HAD_sf"/>
</dbReference>
<dbReference type="SFLD" id="SFLDG01129">
    <property type="entry name" value="C1.5:_HAD__Beta-PGM__Phosphata"/>
    <property type="match status" value="1"/>
</dbReference>
<reference evidence="1 2" key="1">
    <citation type="submission" date="2020-08" db="EMBL/GenBank/DDBJ databases">
        <title>Genomic Encyclopedia of Type Strains, Phase III (KMG-III): the genomes of soil and plant-associated and newly described type strains.</title>
        <authorList>
            <person name="Whitman W."/>
        </authorList>
    </citation>
    <scope>NUCLEOTIDE SEQUENCE [LARGE SCALE GENOMIC DNA]</scope>
    <source>
        <strain evidence="1 2">CECT 3273</strain>
    </source>
</reference>
<organism evidence="1 2">
    <name type="scientific">Streptomyces griseomycini</name>
    <dbReference type="NCBI Taxonomy" id="66895"/>
    <lineage>
        <taxon>Bacteria</taxon>
        <taxon>Bacillati</taxon>
        <taxon>Actinomycetota</taxon>
        <taxon>Actinomycetes</taxon>
        <taxon>Kitasatosporales</taxon>
        <taxon>Streptomycetaceae</taxon>
        <taxon>Streptomyces</taxon>
    </lineage>
</organism>
<dbReference type="SFLD" id="SFLDS00003">
    <property type="entry name" value="Haloacid_Dehalogenase"/>
    <property type="match status" value="1"/>
</dbReference>
<sequence>MTDETTEDPNVLRSLITRARVVLWDFDGPICRLFAGHKAEQVAKELVEWLERQGLSGLLTEKEREHPDPQVVLRAVDRRHPDSDLVAELEERLTQEELHAVFSAMPTPYADPVIRTWLALGSRFAVVTNNSAHAVRSYLDGRRLLSGFAPHIYGRTNRLDLLKPHPHCLVHALNTMGAAPPDALMIGDSPGDCRAAAEAGVRFLGYATSERKHAELRAVGADVIECSLKSVLDILRSDHPGR</sequence>
<dbReference type="CDD" id="cd01427">
    <property type="entry name" value="HAD_like"/>
    <property type="match status" value="1"/>
</dbReference>
<protein>
    <submittedName>
        <fullName evidence="1">Phosphoglycolate phosphatase-like HAD superfamily hydrolase</fullName>
    </submittedName>
</protein>
<name>A0A7W7M2Y9_9ACTN</name>
<dbReference type="RefSeq" id="WP_229890047.1">
    <property type="nucleotide sequence ID" value="NZ_BMTK01000016.1"/>
</dbReference>
<accession>A0A7W7M2Y9</accession>
<dbReference type="GO" id="GO:0006281">
    <property type="term" value="P:DNA repair"/>
    <property type="evidence" value="ECO:0007669"/>
    <property type="project" value="TreeGrafter"/>
</dbReference>
<dbReference type="GO" id="GO:0005829">
    <property type="term" value="C:cytosol"/>
    <property type="evidence" value="ECO:0007669"/>
    <property type="project" value="TreeGrafter"/>
</dbReference>
<dbReference type="PANTHER" id="PTHR43434:SF1">
    <property type="entry name" value="PHOSPHOGLYCOLATE PHOSPHATASE"/>
    <property type="match status" value="1"/>
</dbReference>
<evidence type="ECO:0000313" key="2">
    <source>
        <dbReference type="Proteomes" id="UP000579523"/>
    </source>
</evidence>